<organism evidence="1 2">
    <name type="scientific">Penicillium vulpinum</name>
    <dbReference type="NCBI Taxonomy" id="29845"/>
    <lineage>
        <taxon>Eukaryota</taxon>
        <taxon>Fungi</taxon>
        <taxon>Dikarya</taxon>
        <taxon>Ascomycota</taxon>
        <taxon>Pezizomycotina</taxon>
        <taxon>Eurotiomycetes</taxon>
        <taxon>Eurotiomycetidae</taxon>
        <taxon>Eurotiales</taxon>
        <taxon>Aspergillaceae</taxon>
        <taxon>Penicillium</taxon>
    </lineage>
</organism>
<comment type="caution">
    <text evidence="1">The sequence shown here is derived from an EMBL/GenBank/DDBJ whole genome shotgun (WGS) entry which is preliminary data.</text>
</comment>
<proteinExistence type="predicted"/>
<sequence>MTEELGDVEFTDVTFLEGLRDDECSAEFKVIVHGTTGMTGS</sequence>
<evidence type="ECO:0000313" key="1">
    <source>
        <dbReference type="EMBL" id="OQE04440.1"/>
    </source>
</evidence>
<accession>A0A1V6RSD2</accession>
<reference evidence="2" key="1">
    <citation type="journal article" date="2017" name="Nat. Microbiol.">
        <title>Global analysis of biosynthetic gene clusters reveals vast potential of secondary metabolite production in Penicillium species.</title>
        <authorList>
            <person name="Nielsen J.C."/>
            <person name="Grijseels S."/>
            <person name="Prigent S."/>
            <person name="Ji B."/>
            <person name="Dainat J."/>
            <person name="Nielsen K.F."/>
            <person name="Frisvad J.C."/>
            <person name="Workman M."/>
            <person name="Nielsen J."/>
        </authorList>
    </citation>
    <scope>NUCLEOTIDE SEQUENCE [LARGE SCALE GENOMIC DNA]</scope>
    <source>
        <strain evidence="2">IBT 29486</strain>
    </source>
</reference>
<keyword evidence="2" id="KW-1185">Reference proteome</keyword>
<dbReference type="AlphaFoldDB" id="A0A1V6RSD2"/>
<gene>
    <name evidence="1" type="ORF">PENVUL_c033G07948</name>
</gene>
<protein>
    <submittedName>
        <fullName evidence="1">Uncharacterized protein</fullName>
    </submittedName>
</protein>
<dbReference type="Proteomes" id="UP000191518">
    <property type="component" value="Unassembled WGS sequence"/>
</dbReference>
<evidence type="ECO:0000313" key="2">
    <source>
        <dbReference type="Proteomes" id="UP000191518"/>
    </source>
</evidence>
<dbReference type="EMBL" id="MDYP01000033">
    <property type="protein sequence ID" value="OQE04440.1"/>
    <property type="molecule type" value="Genomic_DNA"/>
</dbReference>
<name>A0A1V6RSD2_9EURO</name>